<dbReference type="KEGG" id="fgi:OP10G_0155"/>
<reference evidence="1 2" key="1">
    <citation type="journal article" date="2014" name="PLoS ONE">
        <title>The first complete genome sequence of the class fimbriimonadia in the phylum armatimonadetes.</title>
        <authorList>
            <person name="Hu Z.Y."/>
            <person name="Wang Y.Z."/>
            <person name="Im W.T."/>
            <person name="Wang S.Y."/>
            <person name="Zhao G.P."/>
            <person name="Zheng H.J."/>
            <person name="Quan Z.X."/>
        </authorList>
    </citation>
    <scope>NUCLEOTIDE SEQUENCE [LARGE SCALE GENOMIC DNA]</scope>
    <source>
        <strain evidence="1">Gsoil 348</strain>
    </source>
</reference>
<organism evidence="1 2">
    <name type="scientific">Fimbriimonas ginsengisoli Gsoil 348</name>
    <dbReference type="NCBI Taxonomy" id="661478"/>
    <lineage>
        <taxon>Bacteria</taxon>
        <taxon>Bacillati</taxon>
        <taxon>Armatimonadota</taxon>
        <taxon>Fimbriimonadia</taxon>
        <taxon>Fimbriimonadales</taxon>
        <taxon>Fimbriimonadaceae</taxon>
        <taxon>Fimbriimonas</taxon>
    </lineage>
</organism>
<name>A0A068NIV9_FIMGI</name>
<dbReference type="EMBL" id="CP007139">
    <property type="protein sequence ID" value="AIE83523.1"/>
    <property type="molecule type" value="Genomic_DNA"/>
</dbReference>
<protein>
    <submittedName>
        <fullName evidence="1">Uncharacterized protein</fullName>
    </submittedName>
</protein>
<dbReference type="Proteomes" id="UP000027982">
    <property type="component" value="Chromosome"/>
</dbReference>
<evidence type="ECO:0000313" key="1">
    <source>
        <dbReference type="EMBL" id="AIE83523.1"/>
    </source>
</evidence>
<sequence>MHIRVKFRALFVTLATVDKTIDITAFLVIFGRMILSRFTAGFGIDPRSVTTSVLLSMKSDLLGGKDSHAFVDDKGILIELV</sequence>
<accession>A0A068NIV9</accession>
<gene>
    <name evidence="1" type="ORF">OP10G_0155</name>
</gene>
<evidence type="ECO:0000313" key="2">
    <source>
        <dbReference type="Proteomes" id="UP000027982"/>
    </source>
</evidence>
<proteinExistence type="predicted"/>
<keyword evidence="2" id="KW-1185">Reference proteome</keyword>
<dbReference type="AlphaFoldDB" id="A0A068NIV9"/>
<dbReference type="STRING" id="661478.OP10G_0155"/>
<dbReference type="HOGENOM" id="CLU_2568814_0_0_0"/>